<evidence type="ECO:0000259" key="1">
    <source>
        <dbReference type="PROSITE" id="PS50172"/>
    </source>
</evidence>
<dbReference type="InterPro" id="IPR036420">
    <property type="entry name" value="BRCT_dom_sf"/>
</dbReference>
<dbReference type="SUPFAM" id="SSF52113">
    <property type="entry name" value="BRCT domain"/>
    <property type="match status" value="1"/>
</dbReference>
<gene>
    <name evidence="2" type="ordered locus">Shewmr7_2589</name>
</gene>
<reference evidence="2" key="1">
    <citation type="submission" date="2006-08" db="EMBL/GenBank/DDBJ databases">
        <title>Complete sequence of Chromosome1 of Shewanella sp. MR-7.</title>
        <authorList>
            <consortium name="US DOE Joint Genome Institute"/>
            <person name="Copeland A."/>
            <person name="Lucas S."/>
            <person name="Lapidus A."/>
            <person name="Barry K."/>
            <person name="Detter J.C."/>
            <person name="Glavina del Rio T."/>
            <person name="Hammon N."/>
            <person name="Israni S."/>
            <person name="Dalin E."/>
            <person name="Tice H."/>
            <person name="Pitluck S."/>
            <person name="Kiss H."/>
            <person name="Brettin T."/>
            <person name="Bruce D."/>
            <person name="Han C."/>
            <person name="Tapia R."/>
            <person name="Gilna P."/>
            <person name="Schmutz J."/>
            <person name="Larimer F."/>
            <person name="Land M."/>
            <person name="Hauser L."/>
            <person name="Kyrpides N."/>
            <person name="Mikhailova N."/>
            <person name="Nealson K."/>
            <person name="Konstantinidis K."/>
            <person name="Klappenbach J."/>
            <person name="Tiedje J."/>
            <person name="Richardson P."/>
        </authorList>
    </citation>
    <scope>NUCLEOTIDE SEQUENCE</scope>
    <source>
        <strain evidence="2">MR-7</strain>
    </source>
</reference>
<dbReference type="KEGG" id="shm:Shewmr7_2589"/>
<evidence type="ECO:0000313" key="2">
    <source>
        <dbReference type="EMBL" id="ABI43574.1"/>
    </source>
</evidence>
<keyword evidence="2" id="KW-0436">Ligase</keyword>
<dbReference type="InterPro" id="IPR001357">
    <property type="entry name" value="BRCT_dom"/>
</dbReference>
<dbReference type="Gene3D" id="3.40.50.10190">
    <property type="entry name" value="BRCT domain"/>
    <property type="match status" value="1"/>
</dbReference>
<dbReference type="HOGENOM" id="CLU_058425_0_0_6"/>
<accession>Q0HTI1</accession>
<sequence>MRDENPLLDKDGQPYSRVNFKHNKQKALCSLKGVLTGVICDQKLKPSELLYLESWLNDNEFLQDDADTADLLDAIGDVLNDGMITDEEHEDIFCLLEDVIAYKTLDDSKCKDHMNVLIGILKGITADADINDAEVLFFKKWLSENLDIANIWPVPKLTEKLDQILLDGVITSEERKDLYQLVTMLIGNDFSETGDAADSPTQSFDSVLNISHKDKCFCFTGKFKQLKRVQLEDKAKSLGAVIAKKIPTLSTDYVVVGSLSSRDWLYSSHGLKIQHAKKMQESGHHISIISEDQWLASL</sequence>
<dbReference type="AlphaFoldDB" id="Q0HTI1"/>
<protein>
    <submittedName>
        <fullName evidence="2">NAD-dependent DNA ligase (Contains BRCT domain type II)-like protein</fullName>
    </submittedName>
</protein>
<dbReference type="Pfam" id="PF00533">
    <property type="entry name" value="BRCT"/>
    <property type="match status" value="1"/>
</dbReference>
<dbReference type="EMBL" id="CP000444">
    <property type="protein sequence ID" value="ABI43574.1"/>
    <property type="molecule type" value="Genomic_DNA"/>
</dbReference>
<feature type="domain" description="BRCT" evidence="1">
    <location>
        <begin position="217"/>
        <end position="298"/>
    </location>
</feature>
<dbReference type="GO" id="GO:0016874">
    <property type="term" value="F:ligase activity"/>
    <property type="evidence" value="ECO:0007669"/>
    <property type="project" value="UniProtKB-KW"/>
</dbReference>
<organism evidence="2">
    <name type="scientific">Shewanella sp. (strain MR-7)</name>
    <dbReference type="NCBI Taxonomy" id="60481"/>
    <lineage>
        <taxon>Bacteria</taxon>
        <taxon>Pseudomonadati</taxon>
        <taxon>Pseudomonadota</taxon>
        <taxon>Gammaproteobacteria</taxon>
        <taxon>Alteromonadales</taxon>
        <taxon>Shewanellaceae</taxon>
        <taxon>Shewanella</taxon>
    </lineage>
</organism>
<dbReference type="CDD" id="cd17748">
    <property type="entry name" value="BRCT_DNA_ligase_like"/>
    <property type="match status" value="1"/>
</dbReference>
<proteinExistence type="predicted"/>
<dbReference type="PROSITE" id="PS50172">
    <property type="entry name" value="BRCT"/>
    <property type="match status" value="1"/>
</dbReference>
<name>Q0HTI1_SHESR</name>